<name>A0A0R3PTT4_ANGCS</name>
<evidence type="ECO:0000313" key="4">
    <source>
        <dbReference type="Proteomes" id="UP000267027"/>
    </source>
</evidence>
<evidence type="ECO:0000313" key="5">
    <source>
        <dbReference type="WBParaSite" id="ACOC_0000922701-mRNA-1"/>
    </source>
</evidence>
<proteinExistence type="predicted"/>
<evidence type="ECO:0000256" key="1">
    <source>
        <dbReference type="SAM" id="MobiDB-lite"/>
    </source>
</evidence>
<keyword evidence="2" id="KW-1133">Transmembrane helix</keyword>
<feature type="transmembrane region" description="Helical" evidence="2">
    <location>
        <begin position="131"/>
        <end position="154"/>
    </location>
</feature>
<feature type="transmembrane region" description="Helical" evidence="2">
    <location>
        <begin position="191"/>
        <end position="211"/>
    </location>
</feature>
<gene>
    <name evidence="3" type="ORF">ACOC_LOCUS9228</name>
</gene>
<protein>
    <submittedName>
        <fullName evidence="5">C2H2-type domain-containing protein</fullName>
    </submittedName>
</protein>
<keyword evidence="2" id="KW-0812">Transmembrane</keyword>
<accession>A0A0R3PTT4</accession>
<evidence type="ECO:0000313" key="3">
    <source>
        <dbReference type="EMBL" id="VDM60813.1"/>
    </source>
</evidence>
<dbReference type="WBParaSite" id="ACOC_0000922701-mRNA-1">
    <property type="protein sequence ID" value="ACOC_0000922701-mRNA-1"/>
    <property type="gene ID" value="ACOC_0000922701"/>
</dbReference>
<organism evidence="5">
    <name type="scientific">Angiostrongylus costaricensis</name>
    <name type="common">Nematode worm</name>
    <dbReference type="NCBI Taxonomy" id="334426"/>
    <lineage>
        <taxon>Eukaryota</taxon>
        <taxon>Metazoa</taxon>
        <taxon>Ecdysozoa</taxon>
        <taxon>Nematoda</taxon>
        <taxon>Chromadorea</taxon>
        <taxon>Rhabditida</taxon>
        <taxon>Rhabditina</taxon>
        <taxon>Rhabditomorpha</taxon>
        <taxon>Strongyloidea</taxon>
        <taxon>Metastrongylidae</taxon>
        <taxon>Angiostrongylus</taxon>
    </lineage>
</organism>
<reference evidence="5" key="1">
    <citation type="submission" date="2017-02" db="UniProtKB">
        <authorList>
            <consortium name="WormBaseParasite"/>
        </authorList>
    </citation>
    <scope>IDENTIFICATION</scope>
</reference>
<sequence length="213" mass="23605">MRANYKSVIEDSDQRRKRGRNETSKLLEVVEPRTSSRSPAAVQVLPVGRRRPAQPIWPGLAQRSICGWGQATARPHCGRASSEPPCSLSRPPVPSFHRTHHDESLQSCSRSSDLLRRRRVVVSLSWLTRRLALAAVAAVVAAVVVVVVVVTGVVRSDCGYSYTYKHELAIRHTYRHTSQAPDYSNRKTAPALSSLSLFSRFIAIAIFVASLTH</sequence>
<evidence type="ECO:0000256" key="2">
    <source>
        <dbReference type="SAM" id="Phobius"/>
    </source>
</evidence>
<keyword evidence="4" id="KW-1185">Reference proteome</keyword>
<feature type="region of interest" description="Disordered" evidence="1">
    <location>
        <begin position="1"/>
        <end position="34"/>
    </location>
</feature>
<reference evidence="3 4" key="2">
    <citation type="submission" date="2018-11" db="EMBL/GenBank/DDBJ databases">
        <authorList>
            <consortium name="Pathogen Informatics"/>
        </authorList>
    </citation>
    <scope>NUCLEOTIDE SEQUENCE [LARGE SCALE GENOMIC DNA]</scope>
    <source>
        <strain evidence="3 4">Costa Rica</strain>
    </source>
</reference>
<feature type="compositionally biased region" description="Basic and acidic residues" evidence="1">
    <location>
        <begin position="8"/>
        <end position="31"/>
    </location>
</feature>
<feature type="region of interest" description="Disordered" evidence="1">
    <location>
        <begin position="79"/>
        <end position="102"/>
    </location>
</feature>
<dbReference type="EMBL" id="UYYA01004265">
    <property type="protein sequence ID" value="VDM60813.1"/>
    <property type="molecule type" value="Genomic_DNA"/>
</dbReference>
<keyword evidence="2" id="KW-0472">Membrane</keyword>
<dbReference type="AlphaFoldDB" id="A0A0R3PTT4"/>
<dbReference type="Proteomes" id="UP000267027">
    <property type="component" value="Unassembled WGS sequence"/>
</dbReference>